<dbReference type="InterPro" id="IPR004380">
    <property type="entry name" value="Asp_race"/>
</dbReference>
<dbReference type="PANTHER" id="PTHR21198:SF7">
    <property type="entry name" value="ASPARTATE-GLUTAMATE RACEMASE FAMILY"/>
    <property type="match status" value="1"/>
</dbReference>
<sequence length="232" mass="25819">MKKIGLIGGMSWESTTEYYRIINETVREMRGELHSAEIILYSVDFYVIEQLQHEGKWDEAGRVLADIAMKLERVGADFIVICTNTMHKVARQVEDTIGIPLLHIAEPTIRAIGARKLERILLLGTRYTMVEDFYKGRYAGSGIEVQIPDATDRDVVNRIIFEELCLGVIREDSRAKMLAMIEKASAKGAQGVVLGMYGIGVVDSGAGRCVANLQNRRTSRGICGKGSLAIRR</sequence>
<dbReference type="STRING" id="1265820.PCORN_02953"/>
<evidence type="ECO:0000256" key="2">
    <source>
        <dbReference type="ARBA" id="ARBA00023235"/>
    </source>
</evidence>
<evidence type="ECO:0000256" key="1">
    <source>
        <dbReference type="ARBA" id="ARBA00007847"/>
    </source>
</evidence>
<dbReference type="PANTHER" id="PTHR21198">
    <property type="entry name" value="GLUTAMATE RACEMASE"/>
    <property type="match status" value="1"/>
</dbReference>
<comment type="similarity">
    <text evidence="1">Belongs to the aspartate/glutamate racemases family.</text>
</comment>
<organism evidence="3 4">
    <name type="scientific">Listeria cornellensis FSL F6-0969</name>
    <dbReference type="NCBI Taxonomy" id="1265820"/>
    <lineage>
        <taxon>Bacteria</taxon>
        <taxon>Bacillati</taxon>
        <taxon>Bacillota</taxon>
        <taxon>Bacilli</taxon>
        <taxon>Bacillales</taxon>
        <taxon>Listeriaceae</taxon>
        <taxon>Listeria</taxon>
    </lineage>
</organism>
<dbReference type="EMBL" id="AODE01000007">
    <property type="protein sequence ID" value="EUJ32129.1"/>
    <property type="molecule type" value="Genomic_DNA"/>
</dbReference>
<protein>
    <submittedName>
        <fullName evidence="3">Aspartate racemase</fullName>
    </submittedName>
</protein>
<dbReference type="Proteomes" id="UP000019254">
    <property type="component" value="Unassembled WGS sequence"/>
</dbReference>
<name>W7BYH0_9LIST</name>
<accession>W7BYH0</accession>
<proteinExistence type="inferred from homology"/>
<dbReference type="AlphaFoldDB" id="W7BYH0"/>
<dbReference type="InterPro" id="IPR001920">
    <property type="entry name" value="Asp/Glu_race"/>
</dbReference>
<gene>
    <name evidence="3" type="ORF">PCORN_02953</name>
</gene>
<dbReference type="GO" id="GO:0047661">
    <property type="term" value="F:amino-acid racemase activity"/>
    <property type="evidence" value="ECO:0007669"/>
    <property type="project" value="InterPro"/>
</dbReference>
<dbReference type="Gene3D" id="3.40.50.1860">
    <property type="match status" value="2"/>
</dbReference>
<reference evidence="3 4" key="1">
    <citation type="journal article" date="2014" name="Int. J. Syst. Evol. Microbiol.">
        <title>Listeria floridensis sp. nov., Listeria aquatica sp. nov., Listeria cornellensis sp. nov., Listeria riparia sp. nov. and Listeria grandensis sp. nov., from agricultural and natural environments.</title>
        <authorList>
            <person name="den Bakker H.C."/>
            <person name="Warchocki S."/>
            <person name="Wright E.M."/>
            <person name="Allred A.F."/>
            <person name="Ahlstrom C."/>
            <person name="Manuel C.S."/>
            <person name="Stasiewicz M.J."/>
            <person name="Burrell A."/>
            <person name="Roof S."/>
            <person name="Strawn L."/>
            <person name="Fortes E.D."/>
            <person name="Nightingale K.K."/>
            <person name="Kephart D."/>
            <person name="Wiedmann M."/>
        </authorList>
    </citation>
    <scope>NUCLEOTIDE SEQUENCE [LARGE SCALE GENOMIC DNA]</scope>
    <source>
        <strain evidence="4">FSL F6-969</strain>
    </source>
</reference>
<evidence type="ECO:0000313" key="3">
    <source>
        <dbReference type="EMBL" id="EUJ32129.1"/>
    </source>
</evidence>
<dbReference type="InterPro" id="IPR015942">
    <property type="entry name" value="Asp/Glu/hydantoin_racemase"/>
</dbReference>
<dbReference type="PROSITE" id="PS00923">
    <property type="entry name" value="ASP_GLU_RACEMASE_1"/>
    <property type="match status" value="1"/>
</dbReference>
<comment type="caution">
    <text evidence="3">The sequence shown here is derived from an EMBL/GenBank/DDBJ whole genome shotgun (WGS) entry which is preliminary data.</text>
</comment>
<evidence type="ECO:0000313" key="4">
    <source>
        <dbReference type="Proteomes" id="UP000019254"/>
    </source>
</evidence>
<dbReference type="SUPFAM" id="SSF53681">
    <property type="entry name" value="Aspartate/glutamate racemase"/>
    <property type="match status" value="2"/>
</dbReference>
<keyword evidence="2" id="KW-0413">Isomerase</keyword>
<dbReference type="PATRIC" id="fig|1265820.5.peg.577"/>
<dbReference type="InterPro" id="IPR018187">
    <property type="entry name" value="Asp/Glu_racemase_AS_1"/>
</dbReference>
<keyword evidence="4" id="KW-1185">Reference proteome</keyword>
<dbReference type="Pfam" id="PF01177">
    <property type="entry name" value="Asp_Glu_race"/>
    <property type="match status" value="1"/>
</dbReference>
<dbReference type="NCBIfam" id="TIGR00035">
    <property type="entry name" value="asp_race"/>
    <property type="match status" value="1"/>
</dbReference>